<keyword evidence="6" id="KW-1185">Reference proteome</keyword>
<dbReference type="Proteomes" id="UP000515317">
    <property type="component" value="Chromosome"/>
</dbReference>
<sequence>MENLALLSSNHAFVPLEIKLADDTTPGTFEGYGSVFNVEDDSGDLILPGAFKKNLRQKKSEGRTIPMYAMHGFRLGADPLPVGVWKSVEEDQKGLKCVGEIVAMDTEHGKRIYSLVKSGALGALSIGYRVSEGGAVFGSKVGEPRRTLKQVEIVEISLVDDPSNAKARVHSIKSARVDGALNDFAKRLRDGAPPEIKEFEEILRDAGVPRSMALKIASVGYAAAIRSDSGGEEASLALKRAASDLRSAAQSIISR</sequence>
<accession>A0A6S6QIH8</accession>
<dbReference type="RefSeq" id="WP_222876694.1">
    <property type="nucleotide sequence ID" value="NZ_AP023361.1"/>
</dbReference>
<keyword evidence="2" id="KW-0645">Protease</keyword>
<dbReference type="InterPro" id="IPR006433">
    <property type="entry name" value="Prohead_protease"/>
</dbReference>
<evidence type="ECO:0000313" key="6">
    <source>
        <dbReference type="Proteomes" id="UP000515317"/>
    </source>
</evidence>
<proteinExistence type="predicted"/>
<name>A0A6S6QIH8_9HYPH</name>
<gene>
    <name evidence="5" type="ORF">IZ6_07690</name>
</gene>
<protein>
    <submittedName>
        <fullName evidence="5">Peptidase U35</fullName>
    </submittedName>
</protein>
<dbReference type="AlphaFoldDB" id="A0A6S6QIH8"/>
<evidence type="ECO:0000256" key="3">
    <source>
        <dbReference type="ARBA" id="ARBA00022801"/>
    </source>
</evidence>
<feature type="domain" description="Prohead serine protease" evidence="4">
    <location>
        <begin position="19"/>
        <end position="172"/>
    </location>
</feature>
<dbReference type="EMBL" id="AP023361">
    <property type="protein sequence ID" value="BCJ90034.1"/>
    <property type="molecule type" value="Genomic_DNA"/>
</dbReference>
<dbReference type="GO" id="GO:0006508">
    <property type="term" value="P:proteolysis"/>
    <property type="evidence" value="ECO:0007669"/>
    <property type="project" value="UniProtKB-KW"/>
</dbReference>
<reference evidence="5 6" key="1">
    <citation type="submission" date="2020-08" db="EMBL/GenBank/DDBJ databases">
        <title>Genome sequence of Rhizobiales bacterium strain IZ6.</title>
        <authorList>
            <person name="Nakai R."/>
            <person name="Naganuma T."/>
        </authorList>
    </citation>
    <scope>NUCLEOTIDE SEQUENCE [LARGE SCALE GENOMIC DNA]</scope>
    <source>
        <strain evidence="5 6">IZ6</strain>
    </source>
</reference>
<dbReference type="KEGG" id="tso:IZ6_07690"/>
<keyword evidence="1" id="KW-1188">Viral release from host cell</keyword>
<dbReference type="InterPro" id="IPR054613">
    <property type="entry name" value="Peptidase_S78_dom"/>
</dbReference>
<keyword evidence="3" id="KW-0378">Hydrolase</keyword>
<organism evidence="5 6">
    <name type="scientific">Terrihabitans soli</name>
    <dbReference type="NCBI Taxonomy" id="708113"/>
    <lineage>
        <taxon>Bacteria</taxon>
        <taxon>Pseudomonadati</taxon>
        <taxon>Pseudomonadota</taxon>
        <taxon>Alphaproteobacteria</taxon>
        <taxon>Hyphomicrobiales</taxon>
        <taxon>Terrihabitans</taxon>
    </lineage>
</organism>
<dbReference type="GO" id="GO:0008233">
    <property type="term" value="F:peptidase activity"/>
    <property type="evidence" value="ECO:0007669"/>
    <property type="project" value="UniProtKB-KW"/>
</dbReference>
<dbReference type="Pfam" id="PF04586">
    <property type="entry name" value="Peptidase_S78"/>
    <property type="match status" value="1"/>
</dbReference>
<evidence type="ECO:0000259" key="4">
    <source>
        <dbReference type="Pfam" id="PF04586"/>
    </source>
</evidence>
<evidence type="ECO:0000256" key="2">
    <source>
        <dbReference type="ARBA" id="ARBA00022670"/>
    </source>
</evidence>
<dbReference type="NCBIfam" id="TIGR01543">
    <property type="entry name" value="proheadase_HK97"/>
    <property type="match status" value="1"/>
</dbReference>
<evidence type="ECO:0000313" key="5">
    <source>
        <dbReference type="EMBL" id="BCJ90034.1"/>
    </source>
</evidence>
<evidence type="ECO:0000256" key="1">
    <source>
        <dbReference type="ARBA" id="ARBA00022612"/>
    </source>
</evidence>